<accession>A0A068QP84</accession>
<gene>
    <name evidence="3" type="primary">yddQ</name>
    <name evidence="4" type="ORF">LY16_02148</name>
    <name evidence="3" type="ORF">XDD1_1050</name>
</gene>
<dbReference type="Proteomes" id="UP000324170">
    <property type="component" value="Unassembled WGS sequence"/>
</dbReference>
<dbReference type="InterPro" id="IPR050272">
    <property type="entry name" value="Isochorismatase-like_hydrls"/>
</dbReference>
<proteinExistence type="predicted"/>
<sequence>MNAPKTLLEIIGIPEKKLDWNKAALVLIDFQKEYSDGVLSLGESGQKAVTNAAKLLTHARKNNVPVFHVVHHAKPGSAIFDPLKDKSCLIKDVEANSEEKLITKSLPSSFYATELNDLLSQTCRKQLVLAGFMSHMCVTATAIKALELGYENFVCVDACASRDLKYIDGSLINAESVHRTAMAALNDRYATLVHCSDVISASF</sequence>
<dbReference type="AlphaFoldDB" id="A0A068QP84"/>
<dbReference type="KEGG" id="xdo:XDD1_1050"/>
<name>A0A068QP84_9GAMM</name>
<dbReference type="Gene3D" id="3.40.50.850">
    <property type="entry name" value="Isochorismatase-like"/>
    <property type="match status" value="1"/>
</dbReference>
<dbReference type="OrthoDB" id="5794853at2"/>
<evidence type="ECO:0000256" key="1">
    <source>
        <dbReference type="ARBA" id="ARBA00022801"/>
    </source>
</evidence>
<dbReference type="PANTHER" id="PTHR43540">
    <property type="entry name" value="PEROXYUREIDOACRYLATE/UREIDOACRYLATE AMIDOHYDROLASE-RELATED"/>
    <property type="match status" value="1"/>
</dbReference>
<reference evidence="4 6" key="2">
    <citation type="submission" date="2019-07" db="EMBL/GenBank/DDBJ databases">
        <title>Genomic Encyclopedia of Type Strains, Phase I: the one thousand microbial genomes (KMG-I) project.</title>
        <authorList>
            <person name="Kyrpides N."/>
        </authorList>
    </citation>
    <scope>NUCLEOTIDE SEQUENCE [LARGE SCALE GENOMIC DNA]</scope>
    <source>
        <strain evidence="4 6">DSM 17909</strain>
    </source>
</reference>
<dbReference type="InterPro" id="IPR000868">
    <property type="entry name" value="Isochorismatase-like_dom"/>
</dbReference>
<dbReference type="SUPFAM" id="SSF52499">
    <property type="entry name" value="Isochorismatase-like hydrolases"/>
    <property type="match status" value="1"/>
</dbReference>
<dbReference type="PANTHER" id="PTHR43540:SF15">
    <property type="entry name" value="BLR5631 PROTEIN"/>
    <property type="match status" value="1"/>
</dbReference>
<keyword evidence="6" id="KW-1185">Reference proteome</keyword>
<dbReference type="Proteomes" id="UP000032721">
    <property type="component" value="Chromosome"/>
</dbReference>
<dbReference type="STRING" id="351671.XDD1_1050"/>
<evidence type="ECO:0000313" key="6">
    <source>
        <dbReference type="Proteomes" id="UP000324170"/>
    </source>
</evidence>
<dbReference type="Pfam" id="PF00857">
    <property type="entry name" value="Isochorismatase"/>
    <property type="match status" value="1"/>
</dbReference>
<keyword evidence="1 3" id="KW-0378">Hydrolase</keyword>
<reference evidence="3 5" key="1">
    <citation type="submission" date="2013-07" db="EMBL/GenBank/DDBJ databases">
        <authorList>
            <person name="Genoscope - CEA"/>
        </authorList>
    </citation>
    <scope>NUCLEOTIDE SEQUENCE [LARGE SCALE GENOMIC DNA]</scope>
    <source>
        <strain evidence="3">FRM16</strain>
        <strain evidence="5">FRM16 / DSM 17909</strain>
    </source>
</reference>
<dbReference type="EMBL" id="FO704550">
    <property type="protein sequence ID" value="CDG16753.1"/>
    <property type="molecule type" value="Genomic_DNA"/>
</dbReference>
<protein>
    <submittedName>
        <fullName evidence="4">Nicotinamidase-related amidase</fullName>
    </submittedName>
    <submittedName>
        <fullName evidence="3">Uncharacterized isochorismatase family protein yddQ</fullName>
        <ecNumber evidence="3">3.-.-.-</ecNumber>
    </submittedName>
</protein>
<dbReference type="CDD" id="cd01014">
    <property type="entry name" value="nicotinamidase_related"/>
    <property type="match status" value="1"/>
</dbReference>
<dbReference type="EMBL" id="VNHN01000032">
    <property type="protein sequence ID" value="TYP04906.1"/>
    <property type="molecule type" value="Genomic_DNA"/>
</dbReference>
<evidence type="ECO:0000313" key="4">
    <source>
        <dbReference type="EMBL" id="TYP04906.1"/>
    </source>
</evidence>
<organism evidence="3 5">
    <name type="scientific">Xenorhabdus doucetiae</name>
    <dbReference type="NCBI Taxonomy" id="351671"/>
    <lineage>
        <taxon>Bacteria</taxon>
        <taxon>Pseudomonadati</taxon>
        <taxon>Pseudomonadota</taxon>
        <taxon>Gammaproteobacteria</taxon>
        <taxon>Enterobacterales</taxon>
        <taxon>Morganellaceae</taxon>
        <taxon>Xenorhabdus</taxon>
    </lineage>
</organism>
<dbReference type="InterPro" id="IPR036380">
    <property type="entry name" value="Isochorismatase-like_sf"/>
</dbReference>
<dbReference type="EC" id="3.-.-.-" evidence="3"/>
<dbReference type="GO" id="GO:0016787">
    <property type="term" value="F:hydrolase activity"/>
    <property type="evidence" value="ECO:0007669"/>
    <property type="project" value="UniProtKB-KW"/>
</dbReference>
<evidence type="ECO:0000313" key="5">
    <source>
        <dbReference type="Proteomes" id="UP000032721"/>
    </source>
</evidence>
<dbReference type="RefSeq" id="WP_045969196.1">
    <property type="nucleotide sequence ID" value="NZ_CAWMED010000001.1"/>
</dbReference>
<evidence type="ECO:0000313" key="3">
    <source>
        <dbReference type="EMBL" id="CDG16753.1"/>
    </source>
</evidence>
<evidence type="ECO:0000259" key="2">
    <source>
        <dbReference type="Pfam" id="PF00857"/>
    </source>
</evidence>
<feature type="domain" description="Isochorismatase-like" evidence="2">
    <location>
        <begin position="23"/>
        <end position="188"/>
    </location>
</feature>
<dbReference type="HOGENOM" id="CLU_068979_5_1_6"/>